<accession>A0A383EEK8</accession>
<name>A0A383EEK8_9ZZZZ</name>
<dbReference type="PANTHER" id="PTHR43658:SF8">
    <property type="entry name" value="17-BETA-HYDROXYSTEROID DEHYDROGENASE 14-RELATED"/>
    <property type="match status" value="1"/>
</dbReference>
<dbReference type="Gene3D" id="3.40.50.720">
    <property type="entry name" value="NAD(P)-binding Rossmann-like Domain"/>
    <property type="match status" value="1"/>
</dbReference>
<dbReference type="EMBL" id="UINC01225145">
    <property type="protein sequence ID" value="SVE55079.1"/>
    <property type="molecule type" value="Genomic_DNA"/>
</dbReference>
<dbReference type="PANTHER" id="PTHR43658">
    <property type="entry name" value="SHORT-CHAIN DEHYDROGENASE/REDUCTASE"/>
    <property type="match status" value="1"/>
</dbReference>
<dbReference type="Pfam" id="PF00106">
    <property type="entry name" value="adh_short"/>
    <property type="match status" value="1"/>
</dbReference>
<sequence length="51" mass="5244">MELKNKVAIITGGASGLGRATAIRYARSGANVIVADTNISEGKKTAELIRG</sequence>
<dbReference type="GO" id="GO:0004303">
    <property type="term" value="F:estradiol 17-beta-dehydrogenase [NAD(P)+] activity"/>
    <property type="evidence" value="ECO:0007669"/>
    <property type="project" value="TreeGrafter"/>
</dbReference>
<keyword evidence="1" id="KW-0560">Oxidoreductase</keyword>
<dbReference type="AlphaFoldDB" id="A0A383EEK8"/>
<proteinExistence type="predicted"/>
<evidence type="ECO:0008006" key="3">
    <source>
        <dbReference type="Google" id="ProtNLM"/>
    </source>
</evidence>
<dbReference type="GO" id="GO:0008209">
    <property type="term" value="P:androgen metabolic process"/>
    <property type="evidence" value="ECO:0007669"/>
    <property type="project" value="TreeGrafter"/>
</dbReference>
<evidence type="ECO:0000256" key="1">
    <source>
        <dbReference type="ARBA" id="ARBA00023002"/>
    </source>
</evidence>
<dbReference type="InterPro" id="IPR002347">
    <property type="entry name" value="SDR_fam"/>
</dbReference>
<organism evidence="2">
    <name type="scientific">marine metagenome</name>
    <dbReference type="NCBI Taxonomy" id="408172"/>
    <lineage>
        <taxon>unclassified sequences</taxon>
        <taxon>metagenomes</taxon>
        <taxon>ecological metagenomes</taxon>
    </lineage>
</organism>
<dbReference type="InterPro" id="IPR036291">
    <property type="entry name" value="NAD(P)-bd_dom_sf"/>
</dbReference>
<dbReference type="SUPFAM" id="SSF51735">
    <property type="entry name" value="NAD(P)-binding Rossmann-fold domains"/>
    <property type="match status" value="1"/>
</dbReference>
<feature type="non-terminal residue" evidence="2">
    <location>
        <position position="51"/>
    </location>
</feature>
<reference evidence="2" key="1">
    <citation type="submission" date="2018-05" db="EMBL/GenBank/DDBJ databases">
        <authorList>
            <person name="Lanie J.A."/>
            <person name="Ng W.-L."/>
            <person name="Kazmierczak K.M."/>
            <person name="Andrzejewski T.M."/>
            <person name="Davidsen T.M."/>
            <person name="Wayne K.J."/>
            <person name="Tettelin H."/>
            <person name="Glass J.I."/>
            <person name="Rusch D."/>
            <person name="Podicherti R."/>
            <person name="Tsui H.-C.T."/>
            <person name="Winkler M.E."/>
        </authorList>
    </citation>
    <scope>NUCLEOTIDE SEQUENCE</scope>
</reference>
<dbReference type="GO" id="GO:0008210">
    <property type="term" value="P:estrogen metabolic process"/>
    <property type="evidence" value="ECO:0007669"/>
    <property type="project" value="TreeGrafter"/>
</dbReference>
<dbReference type="GO" id="GO:0005739">
    <property type="term" value="C:mitochondrion"/>
    <property type="evidence" value="ECO:0007669"/>
    <property type="project" value="TreeGrafter"/>
</dbReference>
<dbReference type="GO" id="GO:0006631">
    <property type="term" value="P:fatty acid metabolic process"/>
    <property type="evidence" value="ECO:0007669"/>
    <property type="project" value="TreeGrafter"/>
</dbReference>
<evidence type="ECO:0000313" key="2">
    <source>
        <dbReference type="EMBL" id="SVE55079.1"/>
    </source>
</evidence>
<gene>
    <name evidence="2" type="ORF">METZ01_LOCUS507933</name>
</gene>
<protein>
    <recommendedName>
        <fullName evidence="3">SDR family NAD(P)-dependent oxidoreductase</fullName>
    </recommendedName>
</protein>